<dbReference type="SUPFAM" id="SSF50249">
    <property type="entry name" value="Nucleic acid-binding proteins"/>
    <property type="match status" value="1"/>
</dbReference>
<feature type="signal peptide" evidence="4">
    <location>
        <begin position="1"/>
        <end position="23"/>
    </location>
</feature>
<dbReference type="InterPro" id="IPR012340">
    <property type="entry name" value="NA-bd_OB-fold"/>
</dbReference>
<dbReference type="AlphaFoldDB" id="A0A654FP15"/>
<accession>A0A654FP15</accession>
<dbReference type="GO" id="GO:0003677">
    <property type="term" value="F:DNA binding"/>
    <property type="evidence" value="ECO:0007669"/>
    <property type="project" value="UniProtKB-KW"/>
</dbReference>
<evidence type="ECO:0000313" key="6">
    <source>
        <dbReference type="Proteomes" id="UP000426265"/>
    </source>
</evidence>
<name>A0A654FP15_ARATH</name>
<evidence type="ECO:0000313" key="5">
    <source>
        <dbReference type="EMBL" id="VYS62617.1"/>
    </source>
</evidence>
<dbReference type="ExpressionAtlas" id="A0A654FP15">
    <property type="expression patterns" value="baseline and differential"/>
</dbReference>
<reference evidence="5 6" key="1">
    <citation type="submission" date="2019-11" db="EMBL/GenBank/DDBJ databases">
        <authorList>
            <person name="Jiao W.-B."/>
            <person name="Schneeberger K."/>
        </authorList>
    </citation>
    <scope>NUCLEOTIDE SEQUENCE [LARGE SCALE GENOMIC DNA]</scope>
    <source>
        <strain evidence="6">cv. An-1</strain>
    </source>
</reference>
<dbReference type="EMBL" id="CACRSJ010000109">
    <property type="protein sequence ID" value="VYS62617.1"/>
    <property type="molecule type" value="Genomic_DNA"/>
</dbReference>
<dbReference type="PANTHER" id="PTHR13989">
    <property type="entry name" value="REPLICATION PROTEIN A-RELATED"/>
    <property type="match status" value="1"/>
</dbReference>
<comment type="subcellular location">
    <subcellularLocation>
        <location evidence="1">Nucleus</location>
    </subcellularLocation>
</comment>
<dbReference type="Gene3D" id="2.40.50.140">
    <property type="entry name" value="Nucleic acid-binding proteins"/>
    <property type="match status" value="1"/>
</dbReference>
<organism evidence="5 6">
    <name type="scientific">Arabidopsis thaliana</name>
    <name type="common">Mouse-ear cress</name>
    <dbReference type="NCBI Taxonomy" id="3702"/>
    <lineage>
        <taxon>Eukaryota</taxon>
        <taxon>Viridiplantae</taxon>
        <taxon>Streptophyta</taxon>
        <taxon>Embryophyta</taxon>
        <taxon>Tracheophyta</taxon>
        <taxon>Spermatophyta</taxon>
        <taxon>Magnoliopsida</taxon>
        <taxon>eudicotyledons</taxon>
        <taxon>Gunneridae</taxon>
        <taxon>Pentapetalae</taxon>
        <taxon>rosids</taxon>
        <taxon>malvids</taxon>
        <taxon>Brassicales</taxon>
        <taxon>Brassicaceae</taxon>
        <taxon>Camelineae</taxon>
        <taxon>Arabidopsis</taxon>
    </lineage>
</organism>
<gene>
    <name evidence="5" type="ORF">AN1_LOCUS18043</name>
</gene>
<keyword evidence="3" id="KW-0539">Nucleus</keyword>
<keyword evidence="2" id="KW-0238">DNA-binding</keyword>
<dbReference type="PANTHER" id="PTHR13989:SF34">
    <property type="entry name" value="REPLICATION PROTEIN A 32 KDA SUBUNIT A"/>
    <property type="match status" value="1"/>
</dbReference>
<dbReference type="GO" id="GO:0005634">
    <property type="term" value="C:nucleus"/>
    <property type="evidence" value="ECO:0007669"/>
    <property type="project" value="UniProtKB-SubCell"/>
</dbReference>
<keyword evidence="4" id="KW-0732">Signal</keyword>
<evidence type="ECO:0000256" key="4">
    <source>
        <dbReference type="SAM" id="SignalP"/>
    </source>
</evidence>
<evidence type="ECO:0000256" key="1">
    <source>
        <dbReference type="ARBA" id="ARBA00004123"/>
    </source>
</evidence>
<proteinExistence type="predicted"/>
<evidence type="ECO:0000256" key="2">
    <source>
        <dbReference type="ARBA" id="ARBA00023125"/>
    </source>
</evidence>
<dbReference type="Proteomes" id="UP000426265">
    <property type="component" value="Unassembled WGS sequence"/>
</dbReference>
<sequence>MELRTSLIAEMLYFLQFLSMKLATINPRMEYRANDILSTENVLYLMSSICQQSNNCKQNKTKRNNCRVNETLVAREMEFVRDGTYVRLNGHLKTFQGEKQLLVFSVRPIMDFNEVTFHYIECIHFYSQNSESQDNKSVMLLSRLTPHFKVDQTQSNTIEPPVC</sequence>
<dbReference type="InterPro" id="IPR040260">
    <property type="entry name" value="RFA2-like"/>
</dbReference>
<feature type="chain" id="PRO_5024789835" evidence="4">
    <location>
        <begin position="24"/>
        <end position="163"/>
    </location>
</feature>
<evidence type="ECO:0000256" key="3">
    <source>
        <dbReference type="ARBA" id="ARBA00023242"/>
    </source>
</evidence>
<protein>
    <submittedName>
        <fullName evidence="5">Uncharacterized protein</fullName>
    </submittedName>
</protein>